<sequence length="895" mass="96738">MAKSKWIFGNQQNQPAAVTVKPAPLPVEFSADTRQFGLENFGNTCYANSVLQALYFCAPFRDLLLQSPDSPLPPGASPSENTSPSHLVPVRRKPERQASTLGIISDSASAQAAIPIPSNPSTLFSALRSLFLHISTHPSDKGTVAPSAFIEQLRRVNEQFRSTMHQDAHEFFNYLLNKIVEEIEEDQKVSQHGIGSADDLSNSITTLGSKVPSTMNSVNSGASPDLTLIHKLFEGTLTNETRCLTCETVSSRDESFIDLSIDIEQNSSVTACLRQFSASEMLCQKNKFFCDACCDLQEAEKRMKVKKLPNVLALHLKRFKYQEDLNKYIKLSYRVAFPLQLRLFNTVDDAEDADRLYNLFAIVIHLGNGPHHGHYISIIKTLGSWFVFDDDNVYPIPEKDIPKYYGDSNAGSAYVLYYEAADIDRTSLGLQSPVPIQTAASVPPSPSLTNPTLPPGLADEGDSSDLSDPPYPVTPAQHSPLLVPIGDQPRPTLELKLTASNGVPPQSPASPALAPNARGSKGLFPSMRRMPSAKSSPSPDTIRTAVDPVATSPVAHGDSPASKPRNRTPSPVPPPASYSSHTSFERNQLVEKKSGWFGKRKSIRLVDKRESESLLHKTDDTATMQTSSTSSSNASSNWLSHPSTRDARTRRPSEPSPVSAYTLPTNRSSRPKSSAEGLTVKPPNWTSDGHEPSPGSASSSTGSGSAAAAAQFPNSLPATPSYTLDHNLPTRKSSLIPEIISKSPDRKKSLTSLPRIRDKTRKIHGDNPPRPSTAPGNPVSGTSPPPVPPIPALTTVLDGYILPTLENGKMKVVSDNPVTSGSPLTPAPGLHSFVGSNNSSSSTGAGSGAAFKRASRKLSISGQMFGFGKKDKEKKEREREERESGKGPPSSYHHH</sequence>
<dbReference type="GO" id="GO:0006508">
    <property type="term" value="P:proteolysis"/>
    <property type="evidence" value="ECO:0007669"/>
    <property type="project" value="UniProtKB-KW"/>
</dbReference>
<name>A0A9W8P9Q0_9AGAR</name>
<organism evidence="8 9">
    <name type="scientific">Lentinula detonsa</name>
    <dbReference type="NCBI Taxonomy" id="2804962"/>
    <lineage>
        <taxon>Eukaryota</taxon>
        <taxon>Fungi</taxon>
        <taxon>Dikarya</taxon>
        <taxon>Basidiomycota</taxon>
        <taxon>Agaricomycotina</taxon>
        <taxon>Agaricomycetes</taxon>
        <taxon>Agaricomycetidae</taxon>
        <taxon>Agaricales</taxon>
        <taxon>Marasmiineae</taxon>
        <taxon>Omphalotaceae</taxon>
        <taxon>Lentinula</taxon>
    </lineage>
</organism>
<dbReference type="Pfam" id="PF00443">
    <property type="entry name" value="UCH"/>
    <property type="match status" value="1"/>
</dbReference>
<feature type="region of interest" description="Disordered" evidence="6">
    <location>
        <begin position="437"/>
        <end position="586"/>
    </location>
</feature>
<dbReference type="InterPro" id="IPR050164">
    <property type="entry name" value="Peptidase_C19"/>
</dbReference>
<keyword evidence="4 5" id="KW-0378">Hydrolase</keyword>
<dbReference type="PROSITE" id="PS00972">
    <property type="entry name" value="USP_1"/>
    <property type="match status" value="1"/>
</dbReference>
<reference evidence="8 9" key="1">
    <citation type="journal article" date="2023" name="Proc. Natl. Acad. Sci. U.S.A.">
        <title>A global phylogenomic analysis of the shiitake genus Lentinula.</title>
        <authorList>
            <person name="Sierra-Patev S."/>
            <person name="Min B."/>
            <person name="Naranjo-Ortiz M."/>
            <person name="Looney B."/>
            <person name="Konkel Z."/>
            <person name="Slot J.C."/>
            <person name="Sakamoto Y."/>
            <person name="Steenwyk J.L."/>
            <person name="Rokas A."/>
            <person name="Carro J."/>
            <person name="Camarero S."/>
            <person name="Ferreira P."/>
            <person name="Molpeceres G."/>
            <person name="Ruiz-Duenas F.J."/>
            <person name="Serrano A."/>
            <person name="Henrissat B."/>
            <person name="Drula E."/>
            <person name="Hughes K.W."/>
            <person name="Mata J.L."/>
            <person name="Ishikawa N.K."/>
            <person name="Vargas-Isla R."/>
            <person name="Ushijima S."/>
            <person name="Smith C.A."/>
            <person name="Donoghue J."/>
            <person name="Ahrendt S."/>
            <person name="Andreopoulos W."/>
            <person name="He G."/>
            <person name="LaButti K."/>
            <person name="Lipzen A."/>
            <person name="Ng V."/>
            <person name="Riley R."/>
            <person name="Sandor L."/>
            <person name="Barry K."/>
            <person name="Martinez A.T."/>
            <person name="Xiao Y."/>
            <person name="Gibbons J.G."/>
            <person name="Terashima K."/>
            <person name="Grigoriev I.V."/>
            <person name="Hibbett D."/>
        </authorList>
    </citation>
    <scope>NUCLEOTIDE SEQUENCE [LARGE SCALE GENOMIC DNA]</scope>
    <source>
        <strain evidence="8 9">TFB7810</strain>
    </source>
</reference>
<feature type="compositionally biased region" description="Basic and acidic residues" evidence="6">
    <location>
        <begin position="643"/>
        <end position="653"/>
    </location>
</feature>
<gene>
    <name evidence="8" type="ORF">DFH05DRAFT_1464796</name>
</gene>
<dbReference type="PROSITE" id="PS50235">
    <property type="entry name" value="USP_3"/>
    <property type="match status" value="1"/>
</dbReference>
<evidence type="ECO:0000259" key="7">
    <source>
        <dbReference type="PROSITE" id="PS50235"/>
    </source>
</evidence>
<feature type="domain" description="USP" evidence="7">
    <location>
        <begin position="36"/>
        <end position="421"/>
    </location>
</feature>
<evidence type="ECO:0000313" key="9">
    <source>
        <dbReference type="Proteomes" id="UP001142393"/>
    </source>
</evidence>
<feature type="region of interest" description="Disordered" evidence="6">
    <location>
        <begin position="817"/>
        <end position="895"/>
    </location>
</feature>
<feature type="compositionally biased region" description="Polar residues" evidence="6">
    <location>
        <begin position="662"/>
        <end position="672"/>
    </location>
</feature>
<keyword evidence="3 5" id="KW-0645">Protease</keyword>
<dbReference type="CDD" id="cd02663">
    <property type="entry name" value="Peptidase_C19G"/>
    <property type="match status" value="1"/>
</dbReference>
<evidence type="ECO:0000256" key="6">
    <source>
        <dbReference type="SAM" id="MobiDB-lite"/>
    </source>
</evidence>
<dbReference type="Gene3D" id="3.90.70.10">
    <property type="entry name" value="Cysteine proteinases"/>
    <property type="match status" value="1"/>
</dbReference>
<dbReference type="GO" id="GO:0004843">
    <property type="term" value="F:cysteine-type deubiquitinase activity"/>
    <property type="evidence" value="ECO:0007669"/>
    <property type="project" value="UniProtKB-UniRule"/>
</dbReference>
<dbReference type="InterPro" id="IPR028889">
    <property type="entry name" value="USP"/>
</dbReference>
<feature type="compositionally biased region" description="Low complexity" evidence="6">
    <location>
        <begin position="621"/>
        <end position="637"/>
    </location>
</feature>
<dbReference type="InterPro" id="IPR001394">
    <property type="entry name" value="Peptidase_C19_UCH"/>
</dbReference>
<dbReference type="EMBL" id="JANVFU010000001">
    <property type="protein sequence ID" value="KAJ3749869.1"/>
    <property type="molecule type" value="Genomic_DNA"/>
</dbReference>
<dbReference type="PANTHER" id="PTHR24006:SF733">
    <property type="entry name" value="RE52890P"/>
    <property type="match status" value="1"/>
</dbReference>
<evidence type="ECO:0000256" key="1">
    <source>
        <dbReference type="ARBA" id="ARBA00000707"/>
    </source>
</evidence>
<keyword evidence="5" id="KW-0833">Ubl conjugation pathway</keyword>
<evidence type="ECO:0000256" key="4">
    <source>
        <dbReference type="ARBA" id="ARBA00022801"/>
    </source>
</evidence>
<dbReference type="InterPro" id="IPR018200">
    <property type="entry name" value="USP_CS"/>
</dbReference>
<dbReference type="InterPro" id="IPR038765">
    <property type="entry name" value="Papain-like_cys_pep_sf"/>
</dbReference>
<feature type="region of interest" description="Disordered" evidence="6">
    <location>
        <begin position="68"/>
        <end position="92"/>
    </location>
</feature>
<feature type="region of interest" description="Disordered" evidence="6">
    <location>
        <begin position="616"/>
        <end position="791"/>
    </location>
</feature>
<dbReference type="AlphaFoldDB" id="A0A9W8P9Q0"/>
<evidence type="ECO:0000313" key="8">
    <source>
        <dbReference type="EMBL" id="KAJ3749869.1"/>
    </source>
</evidence>
<feature type="compositionally biased region" description="Polar residues" evidence="6">
    <location>
        <begin position="712"/>
        <end position="724"/>
    </location>
</feature>
<evidence type="ECO:0000256" key="3">
    <source>
        <dbReference type="ARBA" id="ARBA00022670"/>
    </source>
</evidence>
<comment type="catalytic activity">
    <reaction evidence="1 5">
        <text>Thiol-dependent hydrolysis of ester, thioester, amide, peptide and isopeptide bonds formed by the C-terminal Gly of ubiquitin (a 76-residue protein attached to proteins as an intracellular targeting signal).</text>
        <dbReference type="EC" id="3.4.19.12"/>
    </reaction>
</comment>
<feature type="compositionally biased region" description="Basic and acidic residues" evidence="6">
    <location>
        <begin position="868"/>
        <end position="885"/>
    </location>
</feature>
<comment type="caution">
    <text evidence="8">The sequence shown here is derived from an EMBL/GenBank/DDBJ whole genome shotgun (WGS) entry which is preliminary data.</text>
</comment>
<comment type="similarity">
    <text evidence="2 5">Belongs to the peptidase C19 family.</text>
</comment>
<dbReference type="PROSITE" id="PS00973">
    <property type="entry name" value="USP_2"/>
    <property type="match status" value="1"/>
</dbReference>
<feature type="compositionally biased region" description="Low complexity" evidence="6">
    <location>
        <begin position="695"/>
        <end position="710"/>
    </location>
</feature>
<dbReference type="Proteomes" id="UP001142393">
    <property type="component" value="Unassembled WGS sequence"/>
</dbReference>
<accession>A0A9W8P9Q0</accession>
<feature type="compositionally biased region" description="Low complexity" evidence="6">
    <location>
        <begin position="835"/>
        <end position="850"/>
    </location>
</feature>
<dbReference type="GO" id="GO:0005634">
    <property type="term" value="C:nucleus"/>
    <property type="evidence" value="ECO:0007669"/>
    <property type="project" value="TreeGrafter"/>
</dbReference>
<dbReference type="GO" id="GO:0016579">
    <property type="term" value="P:protein deubiquitination"/>
    <property type="evidence" value="ECO:0007669"/>
    <property type="project" value="InterPro"/>
</dbReference>
<keyword evidence="9" id="KW-1185">Reference proteome</keyword>
<proteinExistence type="inferred from homology"/>
<dbReference type="PANTHER" id="PTHR24006">
    <property type="entry name" value="UBIQUITIN CARBOXYL-TERMINAL HYDROLASE"/>
    <property type="match status" value="1"/>
</dbReference>
<evidence type="ECO:0000256" key="2">
    <source>
        <dbReference type="ARBA" id="ARBA00009085"/>
    </source>
</evidence>
<keyword evidence="5" id="KW-0788">Thiol protease</keyword>
<dbReference type="SUPFAM" id="SSF54001">
    <property type="entry name" value="Cysteine proteinases"/>
    <property type="match status" value="1"/>
</dbReference>
<dbReference type="EC" id="3.4.19.12" evidence="5"/>
<dbReference type="GO" id="GO:0005829">
    <property type="term" value="C:cytosol"/>
    <property type="evidence" value="ECO:0007669"/>
    <property type="project" value="TreeGrafter"/>
</dbReference>
<evidence type="ECO:0000256" key="5">
    <source>
        <dbReference type="RuleBase" id="RU366025"/>
    </source>
</evidence>
<protein>
    <recommendedName>
        <fullName evidence="5">Ubiquitin carboxyl-terminal hydrolase</fullName>
        <ecNumber evidence="5">3.4.19.12</ecNumber>
    </recommendedName>
</protein>